<keyword evidence="16" id="KW-0479">Metal-binding</keyword>
<dbReference type="RefSeq" id="WP_150939828.1">
    <property type="nucleotide sequence ID" value="NZ_WAAT01000047.1"/>
</dbReference>
<keyword evidence="11 16" id="KW-0067">ATP-binding</keyword>
<comment type="cofactor">
    <cofactor evidence="16">
        <name>NH4(+)</name>
        <dbReference type="ChEBI" id="CHEBI:28938"/>
    </cofactor>
    <cofactor evidence="16">
        <name>K(+)</name>
        <dbReference type="ChEBI" id="CHEBI:29103"/>
    </cofactor>
    <text evidence="16">A monovalent cation. Ammonium or potassium.</text>
</comment>
<protein>
    <recommendedName>
        <fullName evidence="15 16">Type III pantothenate kinase</fullName>
        <ecNumber evidence="6 16">2.7.1.33</ecNumber>
    </recommendedName>
    <alternativeName>
        <fullName evidence="16">PanK-III</fullName>
    </alternativeName>
    <alternativeName>
        <fullName evidence="16">Pantothenic acid kinase</fullName>
    </alternativeName>
</protein>
<keyword evidence="18" id="KW-1185">Reference proteome</keyword>
<dbReference type="HAMAP" id="MF_01274">
    <property type="entry name" value="Pantothen_kinase_3"/>
    <property type="match status" value="1"/>
</dbReference>
<evidence type="ECO:0000256" key="9">
    <source>
        <dbReference type="ARBA" id="ARBA00022741"/>
    </source>
</evidence>
<dbReference type="AlphaFoldDB" id="A0A6N6MDL0"/>
<evidence type="ECO:0000256" key="11">
    <source>
        <dbReference type="ARBA" id="ARBA00022840"/>
    </source>
</evidence>
<evidence type="ECO:0000256" key="7">
    <source>
        <dbReference type="ARBA" id="ARBA00022490"/>
    </source>
</evidence>
<evidence type="ECO:0000256" key="12">
    <source>
        <dbReference type="ARBA" id="ARBA00022958"/>
    </source>
</evidence>
<comment type="pathway">
    <text evidence="4 16">Cofactor biosynthesis; coenzyme A biosynthesis; CoA from (R)-pantothenate: step 1/5.</text>
</comment>
<dbReference type="NCBIfam" id="NF009853">
    <property type="entry name" value="PRK13320.1-5"/>
    <property type="match status" value="1"/>
</dbReference>
<dbReference type="Proteomes" id="UP000441333">
    <property type="component" value="Unassembled WGS sequence"/>
</dbReference>
<dbReference type="GO" id="GO:0005737">
    <property type="term" value="C:cytoplasm"/>
    <property type="evidence" value="ECO:0007669"/>
    <property type="project" value="UniProtKB-SubCell"/>
</dbReference>
<dbReference type="Gene3D" id="3.30.420.40">
    <property type="match status" value="2"/>
</dbReference>
<evidence type="ECO:0000256" key="15">
    <source>
        <dbReference type="ARBA" id="ARBA00040883"/>
    </source>
</evidence>
<dbReference type="EMBL" id="WAAT01000047">
    <property type="protein sequence ID" value="KAB1067403.1"/>
    <property type="molecule type" value="Genomic_DNA"/>
</dbReference>
<comment type="subunit">
    <text evidence="5 16">Homodimer.</text>
</comment>
<evidence type="ECO:0000256" key="5">
    <source>
        <dbReference type="ARBA" id="ARBA00011738"/>
    </source>
</evidence>
<evidence type="ECO:0000313" key="17">
    <source>
        <dbReference type="EMBL" id="KAB1067403.1"/>
    </source>
</evidence>
<comment type="similarity">
    <text evidence="14 16">Belongs to the type III pantothenate kinase family.</text>
</comment>
<dbReference type="PANTHER" id="PTHR34265">
    <property type="entry name" value="TYPE III PANTOTHENATE KINASE"/>
    <property type="match status" value="1"/>
</dbReference>
<accession>A0A6N6MDL0</accession>
<comment type="subcellular location">
    <subcellularLocation>
        <location evidence="3 16">Cytoplasm</location>
    </subcellularLocation>
</comment>
<organism evidence="17 18">
    <name type="scientific">Pseudotamlana haliotis</name>
    <dbReference type="NCBI Taxonomy" id="2614804"/>
    <lineage>
        <taxon>Bacteria</taxon>
        <taxon>Pseudomonadati</taxon>
        <taxon>Bacteroidota</taxon>
        <taxon>Flavobacteriia</taxon>
        <taxon>Flavobacteriales</taxon>
        <taxon>Flavobacteriaceae</taxon>
        <taxon>Pseudotamlana</taxon>
    </lineage>
</organism>
<proteinExistence type="inferred from homology"/>
<dbReference type="NCBIfam" id="TIGR00671">
    <property type="entry name" value="baf"/>
    <property type="match status" value="1"/>
</dbReference>
<dbReference type="GO" id="GO:0004594">
    <property type="term" value="F:pantothenate kinase activity"/>
    <property type="evidence" value="ECO:0007669"/>
    <property type="project" value="UniProtKB-UniRule"/>
</dbReference>
<keyword evidence="7 16" id="KW-0963">Cytoplasm</keyword>
<evidence type="ECO:0000256" key="4">
    <source>
        <dbReference type="ARBA" id="ARBA00005225"/>
    </source>
</evidence>
<feature type="binding site" evidence="16">
    <location>
        <begin position="6"/>
        <end position="13"/>
    </location>
    <ligand>
        <name>ATP</name>
        <dbReference type="ChEBI" id="CHEBI:30616"/>
    </ligand>
</feature>
<dbReference type="UniPathway" id="UPA00241">
    <property type="reaction ID" value="UER00352"/>
</dbReference>
<dbReference type="InterPro" id="IPR043129">
    <property type="entry name" value="ATPase_NBD"/>
</dbReference>
<evidence type="ECO:0000256" key="8">
    <source>
        <dbReference type="ARBA" id="ARBA00022679"/>
    </source>
</evidence>
<evidence type="ECO:0000256" key="13">
    <source>
        <dbReference type="ARBA" id="ARBA00022993"/>
    </source>
</evidence>
<dbReference type="GO" id="GO:0005524">
    <property type="term" value="F:ATP binding"/>
    <property type="evidence" value="ECO:0007669"/>
    <property type="project" value="UniProtKB-UniRule"/>
</dbReference>
<feature type="binding site" evidence="16">
    <location>
        <position position="87"/>
    </location>
    <ligand>
        <name>substrate</name>
    </ligand>
</feature>
<keyword evidence="8 16" id="KW-0808">Transferase</keyword>
<keyword evidence="9 16" id="KW-0547">Nucleotide-binding</keyword>
<evidence type="ECO:0000256" key="1">
    <source>
        <dbReference type="ARBA" id="ARBA00001206"/>
    </source>
</evidence>
<feature type="binding site" evidence="16">
    <location>
        <position position="117"/>
    </location>
    <ligand>
        <name>K(+)</name>
        <dbReference type="ChEBI" id="CHEBI:29103"/>
    </ligand>
</feature>
<dbReference type="InterPro" id="IPR004619">
    <property type="entry name" value="Type_III_PanK"/>
</dbReference>
<comment type="caution">
    <text evidence="17">The sequence shown here is derived from an EMBL/GenBank/DDBJ whole genome shotgun (WGS) entry which is preliminary data.</text>
</comment>
<comment type="function">
    <text evidence="16">Catalyzes the phosphorylation of pantothenate (Pan), the first step in CoA biosynthesis.</text>
</comment>
<evidence type="ECO:0000256" key="6">
    <source>
        <dbReference type="ARBA" id="ARBA00012102"/>
    </source>
</evidence>
<feature type="binding site" evidence="16">
    <location>
        <position position="120"/>
    </location>
    <ligand>
        <name>ATP</name>
        <dbReference type="ChEBI" id="CHEBI:30616"/>
    </ligand>
</feature>
<evidence type="ECO:0000313" key="18">
    <source>
        <dbReference type="Proteomes" id="UP000441333"/>
    </source>
</evidence>
<feature type="binding site" evidence="16">
    <location>
        <begin position="94"/>
        <end position="97"/>
    </location>
    <ligand>
        <name>substrate</name>
    </ligand>
</feature>
<evidence type="ECO:0000256" key="14">
    <source>
        <dbReference type="ARBA" id="ARBA00038036"/>
    </source>
</evidence>
<dbReference type="GO" id="GO:0015937">
    <property type="term" value="P:coenzyme A biosynthetic process"/>
    <property type="evidence" value="ECO:0007669"/>
    <property type="project" value="UniProtKB-UniRule"/>
</dbReference>
<dbReference type="SUPFAM" id="SSF53067">
    <property type="entry name" value="Actin-like ATPase domain"/>
    <property type="match status" value="2"/>
</dbReference>
<reference evidence="17 18" key="1">
    <citation type="submission" date="2019-09" db="EMBL/GenBank/DDBJ databases">
        <authorList>
            <person name="Cao W.R."/>
        </authorList>
    </citation>
    <scope>NUCLEOTIDE SEQUENCE [LARGE SCALE GENOMIC DNA]</scope>
    <source>
        <strain evidence="17 18">B1N29</strain>
    </source>
</reference>
<feature type="binding site" evidence="16">
    <location>
        <position position="172"/>
    </location>
    <ligand>
        <name>substrate</name>
    </ligand>
</feature>
<sequence length="243" mass="26413">MNLVVDVGNSFVKLAVFRADELKEKRIVAHKTLLEAIKLLKTEFPLLKNAIISSVGHLTPVQIESLKADFKTVVLDSQTTLPFINAYTTPETLGVDRIGLVCAAVKQFPNKNSLIIDAGTCITYDFISHKNTYLGGAISPGLSMRYKALNNLTAKLPLLELSQPEDITGNSTAASIHSGVVNGVINELQGTIAQYQNKFSDLTVILTGGDAKFLSKQLKSSIFANSNFLLEGLNYILQLNSNE</sequence>
<feature type="active site" description="Proton acceptor" evidence="16">
    <location>
        <position position="96"/>
    </location>
</feature>
<dbReference type="Pfam" id="PF03309">
    <property type="entry name" value="Pan_kinase"/>
    <property type="match status" value="1"/>
</dbReference>
<dbReference type="EC" id="2.7.1.33" evidence="6 16"/>
<keyword evidence="12 16" id="KW-0630">Potassium</keyword>
<name>A0A6N6MDL0_9FLAO</name>
<keyword evidence="10 16" id="KW-0418">Kinase</keyword>
<evidence type="ECO:0000256" key="16">
    <source>
        <dbReference type="HAMAP-Rule" id="MF_01274"/>
    </source>
</evidence>
<dbReference type="CDD" id="cd24015">
    <property type="entry name" value="ASKHA_NBD_PanK-III"/>
    <property type="match status" value="1"/>
</dbReference>
<evidence type="ECO:0000256" key="2">
    <source>
        <dbReference type="ARBA" id="ARBA00001958"/>
    </source>
</evidence>
<gene>
    <name evidence="16" type="primary">coaX</name>
    <name evidence="17" type="ORF">F6U93_11195</name>
</gene>
<dbReference type="PANTHER" id="PTHR34265:SF1">
    <property type="entry name" value="TYPE III PANTOTHENATE KINASE"/>
    <property type="match status" value="1"/>
</dbReference>
<keyword evidence="13 16" id="KW-0173">Coenzyme A biosynthesis</keyword>
<dbReference type="GO" id="GO:0046872">
    <property type="term" value="F:metal ion binding"/>
    <property type="evidence" value="ECO:0007669"/>
    <property type="project" value="UniProtKB-KW"/>
</dbReference>
<evidence type="ECO:0000256" key="10">
    <source>
        <dbReference type="ARBA" id="ARBA00022777"/>
    </source>
</evidence>
<comment type="catalytic activity">
    <reaction evidence="1 16">
        <text>(R)-pantothenate + ATP = (R)-4'-phosphopantothenate + ADP + H(+)</text>
        <dbReference type="Rhea" id="RHEA:16373"/>
        <dbReference type="ChEBI" id="CHEBI:10986"/>
        <dbReference type="ChEBI" id="CHEBI:15378"/>
        <dbReference type="ChEBI" id="CHEBI:29032"/>
        <dbReference type="ChEBI" id="CHEBI:30616"/>
        <dbReference type="ChEBI" id="CHEBI:456216"/>
        <dbReference type="EC" id="2.7.1.33"/>
    </reaction>
</comment>
<comment type="cofactor">
    <cofactor evidence="2">
        <name>K(+)</name>
        <dbReference type="ChEBI" id="CHEBI:29103"/>
    </cofactor>
</comment>
<evidence type="ECO:0000256" key="3">
    <source>
        <dbReference type="ARBA" id="ARBA00004496"/>
    </source>
</evidence>